<dbReference type="Gene3D" id="1.20.1260.20">
    <property type="entry name" value="PPE superfamily"/>
    <property type="match status" value="1"/>
</dbReference>
<comment type="caution">
    <text evidence="2">The sequence shown here is derived from an EMBL/GenBank/DDBJ whole genome shotgun (WGS) entry which is preliminary data.</text>
</comment>
<feature type="compositionally biased region" description="Low complexity" evidence="1">
    <location>
        <begin position="476"/>
        <end position="485"/>
    </location>
</feature>
<dbReference type="EMBL" id="JACHJL010000032">
    <property type="protein sequence ID" value="MBB5940036.1"/>
    <property type="molecule type" value="Genomic_DNA"/>
</dbReference>
<sequence length="513" mass="52753">MGSGEFEGQTLAGLHAMLAGADPAKLANAGNALGDAGPKITEIGTYLKRHATRVEWRGDGADNFREWASYFALEVTRLGQFTGAVGSHMINAGQALTEAKASVPKPVDAEKAHGDPDADKAHIADGTIKLQQAIHQMERLSSYYRAAKEDLEAEREPEFKPLPSKDPVDLPERAIWPNATSPTTSAPRVELNGRPESASVHGPNGNASIPVVHGVDPGGGPSRRVGMDIDAVDGLPHAVRDSPQYVPPSTEPTGPSAQPFPMAPARTAPVGRHRGPSLPELERTSASRMPDAGSTGPVQPIVRASKQTPSTPGVSGGYLHNPNGSLGQSRLPRGLVMGEERAPLARGAMTGSPSGAGGAPTAGGIPGNRRSYEPGSPSGGPQARGSETPSAAHLQRGVVAGEERGASALTRGPISGAAGGIPAGPPGGMRGPDGGRRGQGLAIEPGGTVADRRTGSPSRADFTPGGAGLVRGSTIAPATRQRAQRPPQPTRLERTDEGDVWPLGRDTVPPVVE</sequence>
<proteinExistence type="predicted"/>
<dbReference type="Proteomes" id="UP000588098">
    <property type="component" value="Unassembled WGS sequence"/>
</dbReference>
<organism evidence="2 3">
    <name type="scientific">Streptomyces zagrosensis</name>
    <dbReference type="NCBI Taxonomy" id="1042984"/>
    <lineage>
        <taxon>Bacteria</taxon>
        <taxon>Bacillati</taxon>
        <taxon>Actinomycetota</taxon>
        <taxon>Actinomycetes</taxon>
        <taxon>Kitasatosporales</taxon>
        <taxon>Streptomycetaceae</taxon>
        <taxon>Streptomyces</taxon>
    </lineage>
</organism>
<feature type="compositionally biased region" description="Gly residues" evidence="1">
    <location>
        <begin position="354"/>
        <end position="366"/>
    </location>
</feature>
<accession>A0A7W9V388</accession>
<feature type="region of interest" description="Disordered" evidence="1">
    <location>
        <begin position="346"/>
        <end position="393"/>
    </location>
</feature>
<evidence type="ECO:0000256" key="1">
    <source>
        <dbReference type="SAM" id="MobiDB-lite"/>
    </source>
</evidence>
<protein>
    <submittedName>
        <fullName evidence="2">Uncharacterized protein</fullName>
    </submittedName>
</protein>
<evidence type="ECO:0000313" key="2">
    <source>
        <dbReference type="EMBL" id="MBB5940036.1"/>
    </source>
</evidence>
<evidence type="ECO:0000313" key="3">
    <source>
        <dbReference type="Proteomes" id="UP000588098"/>
    </source>
</evidence>
<feature type="region of interest" description="Disordered" evidence="1">
    <location>
        <begin position="176"/>
        <end position="211"/>
    </location>
</feature>
<reference evidence="2 3" key="1">
    <citation type="submission" date="2020-08" db="EMBL/GenBank/DDBJ databases">
        <title>Genomic Encyclopedia of Type Strains, Phase III (KMG-III): the genomes of soil and plant-associated and newly described type strains.</title>
        <authorList>
            <person name="Whitman W."/>
        </authorList>
    </citation>
    <scope>NUCLEOTIDE SEQUENCE [LARGE SCALE GENOMIC DNA]</scope>
    <source>
        <strain evidence="2 3">CECT 8305</strain>
    </source>
</reference>
<keyword evidence="3" id="KW-1185">Reference proteome</keyword>
<feature type="region of interest" description="Disordered" evidence="1">
    <location>
        <begin position="409"/>
        <end position="513"/>
    </location>
</feature>
<dbReference type="AlphaFoldDB" id="A0A7W9V388"/>
<feature type="compositionally biased region" description="Gly residues" evidence="1">
    <location>
        <begin position="417"/>
        <end position="432"/>
    </location>
</feature>
<dbReference type="InterPro" id="IPR038332">
    <property type="entry name" value="PPE_sf"/>
</dbReference>
<feature type="region of interest" description="Disordered" evidence="1">
    <location>
        <begin position="152"/>
        <end position="171"/>
    </location>
</feature>
<gene>
    <name evidence="2" type="ORF">FHS42_007134</name>
</gene>
<feature type="region of interest" description="Disordered" evidence="1">
    <location>
        <begin position="237"/>
        <end position="331"/>
    </location>
</feature>
<name>A0A7W9V388_9ACTN</name>